<sequence length="727" mass="78162">MDMDMDVAWCLTCSKQTRDPRSPYCSEACRLQDTDPSANCDGPVALTSPVPFGLIPSPTRPPQAGSSSAHSRDSPARRPSIGPLAPLPSSYRSKPMARDRRAFSFPATQSVAAIPIKINNSRRPTQTGETLQFARRTNPVAVNMTASPSVGGLSVPRVKGFDKLSKTTGANTPVFQDSVFCSTSESSDNEGMDIKDVSPMKIPKPLTPLETTVRPPNIKRTSVSNTFMVASPRKDTFIPSPQPSVRPPFISRKSPSPVAAMVASSASSKSREDIVSWLNEVKRLPTKDEDEHDSGYLDKSCEPRGRSRTRREVLANLPPPSQESLDEQYEGENGIYGTTPKGRIGSALAGLSNFGGFGVGPIVKALTGVTATNSSQQTSTAAPLTTGLGLQSVPAPAEVSRIAVTVAAPAETELGPFLQMGGTTPTLSTVSISEFVDPLTDNGDHIDFMTSTDDQSAAGSSSFMRRRFSSVGQGKAPSSLLSIGGKQPPAKPVTSTASAIWNLSSYIRSFAPFSISSVIPPYAPIAAADAQAQNHQPSPRPTMSSQISDRPVPAPVPAARPVTPDEVEESPAQQMVRSLPMDIVMPFGGENTHVDRARQREEVREWLGTPTSSRSPSRSQVRERDASRNKARYRSGSGCHSRSASHSNSRSRHGRKVSYDADASAEEEGGDSHGINTERRGRSRREKGLRGTVAEDRSRRGSDVRMEDVEDERGRGRGRERDRTVRV</sequence>
<reference evidence="3" key="2">
    <citation type="submission" date="2013-12" db="EMBL/GenBank/DDBJ databases">
        <title>Evolution of pathogenesis and genome organization in the Tremellales.</title>
        <authorList>
            <person name="Cuomo C."/>
            <person name="Litvintseva A."/>
            <person name="Heitman J."/>
            <person name="Chen Y."/>
            <person name="Sun S."/>
            <person name="Springer D."/>
            <person name="Dromer F."/>
            <person name="Young S."/>
            <person name="Zeng Q."/>
            <person name="Chapman S."/>
            <person name="Gujja S."/>
            <person name="Saif S."/>
            <person name="Birren B."/>
        </authorList>
    </citation>
    <scope>NUCLEOTIDE SEQUENCE [LARGE SCALE GENOMIC DNA]</scope>
    <source>
        <strain evidence="3">CBS 10435</strain>
    </source>
</reference>
<feature type="region of interest" description="Disordered" evidence="1">
    <location>
        <begin position="51"/>
        <end position="97"/>
    </location>
</feature>
<evidence type="ECO:0000256" key="1">
    <source>
        <dbReference type="SAM" id="MobiDB-lite"/>
    </source>
</evidence>
<evidence type="ECO:0000313" key="3">
    <source>
        <dbReference type="Proteomes" id="UP000092583"/>
    </source>
</evidence>
<organism evidence="2 3">
    <name type="scientific">Kwoniella mangroviensis CBS 10435</name>
    <dbReference type="NCBI Taxonomy" id="1331196"/>
    <lineage>
        <taxon>Eukaryota</taxon>
        <taxon>Fungi</taxon>
        <taxon>Dikarya</taxon>
        <taxon>Basidiomycota</taxon>
        <taxon>Agaricomycotina</taxon>
        <taxon>Tremellomycetes</taxon>
        <taxon>Tremellales</taxon>
        <taxon>Cryptococcaceae</taxon>
        <taxon>Kwoniella</taxon>
    </lineage>
</organism>
<feature type="region of interest" description="Disordered" evidence="1">
    <location>
        <begin position="234"/>
        <end position="255"/>
    </location>
</feature>
<evidence type="ECO:0000313" key="2">
    <source>
        <dbReference type="EMBL" id="OCF59705.1"/>
    </source>
</evidence>
<feature type="compositionally biased region" description="Low complexity" evidence="1">
    <location>
        <begin position="609"/>
        <end position="619"/>
    </location>
</feature>
<dbReference type="OrthoDB" id="2563506at2759"/>
<dbReference type="InterPro" id="IPR024368">
    <property type="entry name" value="Ecl1/2/3"/>
</dbReference>
<gene>
    <name evidence="2" type="ORF">L486_02377</name>
</gene>
<feature type="region of interest" description="Disordered" evidence="1">
    <location>
        <begin position="602"/>
        <end position="727"/>
    </location>
</feature>
<feature type="region of interest" description="Disordered" evidence="1">
    <location>
        <begin position="182"/>
        <end position="217"/>
    </location>
</feature>
<dbReference type="Proteomes" id="UP000092583">
    <property type="component" value="Unassembled WGS sequence"/>
</dbReference>
<keyword evidence="3" id="KW-1185">Reference proteome</keyword>
<dbReference type="Pfam" id="PF12855">
    <property type="entry name" value="Ecl1"/>
    <property type="match status" value="1"/>
</dbReference>
<feature type="compositionally biased region" description="Low complexity" evidence="1">
    <location>
        <begin position="634"/>
        <end position="648"/>
    </location>
</feature>
<feature type="region of interest" description="Disordered" evidence="1">
    <location>
        <begin position="286"/>
        <end position="311"/>
    </location>
</feature>
<reference evidence="2 3" key="1">
    <citation type="submission" date="2013-07" db="EMBL/GenBank/DDBJ databases">
        <title>The Genome Sequence of Kwoniella mangroviensis CBS10435.</title>
        <authorList>
            <consortium name="The Broad Institute Genome Sequencing Platform"/>
            <person name="Cuomo C."/>
            <person name="Litvintseva A."/>
            <person name="Chen Y."/>
            <person name="Heitman J."/>
            <person name="Sun S."/>
            <person name="Springer D."/>
            <person name="Dromer F."/>
            <person name="Young S.K."/>
            <person name="Zeng Q."/>
            <person name="Gargeya S."/>
            <person name="Fitzgerald M."/>
            <person name="Abouelleil A."/>
            <person name="Alvarado L."/>
            <person name="Berlin A.M."/>
            <person name="Chapman S.B."/>
            <person name="Dewar J."/>
            <person name="Goldberg J."/>
            <person name="Griggs A."/>
            <person name="Gujja S."/>
            <person name="Hansen M."/>
            <person name="Howarth C."/>
            <person name="Imamovic A."/>
            <person name="Larimer J."/>
            <person name="McCowan C."/>
            <person name="Murphy C."/>
            <person name="Pearson M."/>
            <person name="Priest M."/>
            <person name="Roberts A."/>
            <person name="Saif S."/>
            <person name="Shea T."/>
            <person name="Sykes S."/>
            <person name="Wortman J."/>
            <person name="Nusbaum C."/>
            <person name="Birren B."/>
        </authorList>
    </citation>
    <scope>NUCLEOTIDE SEQUENCE [LARGE SCALE GENOMIC DNA]</scope>
    <source>
        <strain evidence="2 3">CBS 10435</strain>
    </source>
</reference>
<dbReference type="AlphaFoldDB" id="A0A1B9IVZ7"/>
<name>A0A1B9IVZ7_9TREE</name>
<dbReference type="STRING" id="1331196.A0A1B9IVZ7"/>
<feature type="region of interest" description="Disordered" evidence="1">
    <location>
        <begin position="529"/>
        <end position="572"/>
    </location>
</feature>
<protein>
    <submittedName>
        <fullName evidence="2">Uncharacterized protein</fullName>
    </submittedName>
</protein>
<feature type="compositionally biased region" description="Polar residues" evidence="1">
    <location>
        <begin position="533"/>
        <end position="548"/>
    </location>
</feature>
<dbReference type="EMBL" id="KI669460">
    <property type="protein sequence ID" value="OCF59705.1"/>
    <property type="molecule type" value="Genomic_DNA"/>
</dbReference>
<feature type="compositionally biased region" description="Basic and acidic residues" evidence="1">
    <location>
        <begin position="676"/>
        <end position="727"/>
    </location>
</feature>
<accession>A0A1B9IVZ7</accession>
<proteinExistence type="predicted"/>